<reference evidence="8 9" key="1">
    <citation type="submission" date="2021-01" db="EMBL/GenBank/DDBJ databases">
        <title>Whole genome shotgun sequence of Plantactinospora mayteni NBRC 109088.</title>
        <authorList>
            <person name="Komaki H."/>
            <person name="Tamura T."/>
        </authorList>
    </citation>
    <scope>NUCLEOTIDE SEQUENCE [LARGE SCALE GENOMIC DNA]</scope>
    <source>
        <strain evidence="8 9">NBRC 109088</strain>
    </source>
</reference>
<keyword evidence="9" id="KW-1185">Reference proteome</keyword>
<comment type="subcellular location">
    <subcellularLocation>
        <location evidence="1">Membrane</location>
        <topology evidence="1">Multi-pass membrane protein</topology>
    </subcellularLocation>
</comment>
<sequence length="307" mass="32600">MRRGSLVRLLMLALLWGSGFLWIKLALRGFSPVQIVLVRLALGSLVLVPIALHRGLRFPADRKTWGHLFVAALVANSIPYTLFGVGERTVDSSVAGVLNATTPLWTALFAFVAGTDRTATWSRGMGLALGFVGTVLIFTPWKSANEIASWGGLAILAASVSYGISYVYMGRFLANRGIPPIMLSASQLAAGTMLMVLALPLGGLTAPHWRLDAVISLLILGTLGTGVAYVLNYRLISDEGPTLASTTTYLLPVVAVVLGAIVVAEPVTVPMVFGMLLVLGGVALTQRHAPRLITRERDSVTTRNGAP</sequence>
<comment type="similarity">
    <text evidence="2">Belongs to the EamA transporter family.</text>
</comment>
<evidence type="ECO:0000256" key="4">
    <source>
        <dbReference type="ARBA" id="ARBA00022989"/>
    </source>
</evidence>
<dbReference type="PANTHER" id="PTHR32322">
    <property type="entry name" value="INNER MEMBRANE TRANSPORTER"/>
    <property type="match status" value="1"/>
</dbReference>
<feature type="domain" description="EamA" evidence="7">
    <location>
        <begin position="9"/>
        <end position="139"/>
    </location>
</feature>
<name>A0ABQ4EMZ1_9ACTN</name>
<dbReference type="SUPFAM" id="SSF103481">
    <property type="entry name" value="Multidrug resistance efflux transporter EmrE"/>
    <property type="match status" value="2"/>
</dbReference>
<accession>A0ABQ4EMZ1</accession>
<evidence type="ECO:0000313" key="9">
    <source>
        <dbReference type="Proteomes" id="UP000621500"/>
    </source>
</evidence>
<keyword evidence="4 6" id="KW-1133">Transmembrane helix</keyword>
<feature type="transmembrane region" description="Helical" evidence="6">
    <location>
        <begin position="124"/>
        <end position="141"/>
    </location>
</feature>
<gene>
    <name evidence="8" type="ORF">Pma05_26090</name>
</gene>
<feature type="transmembrane region" description="Helical" evidence="6">
    <location>
        <begin position="181"/>
        <end position="201"/>
    </location>
</feature>
<dbReference type="InterPro" id="IPR037185">
    <property type="entry name" value="EmrE-like"/>
</dbReference>
<feature type="transmembrane region" description="Helical" evidence="6">
    <location>
        <begin position="147"/>
        <end position="169"/>
    </location>
</feature>
<dbReference type="PANTHER" id="PTHR32322:SF2">
    <property type="entry name" value="EAMA DOMAIN-CONTAINING PROTEIN"/>
    <property type="match status" value="1"/>
</dbReference>
<comment type="caution">
    <text evidence="8">The sequence shown here is derived from an EMBL/GenBank/DDBJ whole genome shotgun (WGS) entry which is preliminary data.</text>
</comment>
<keyword evidence="3 6" id="KW-0812">Transmembrane</keyword>
<organism evidence="8 9">
    <name type="scientific">Plantactinospora mayteni</name>
    <dbReference type="NCBI Taxonomy" id="566021"/>
    <lineage>
        <taxon>Bacteria</taxon>
        <taxon>Bacillati</taxon>
        <taxon>Actinomycetota</taxon>
        <taxon>Actinomycetes</taxon>
        <taxon>Micromonosporales</taxon>
        <taxon>Micromonosporaceae</taxon>
        <taxon>Plantactinospora</taxon>
    </lineage>
</organism>
<feature type="transmembrane region" description="Helical" evidence="6">
    <location>
        <begin position="64"/>
        <end position="82"/>
    </location>
</feature>
<evidence type="ECO:0000256" key="5">
    <source>
        <dbReference type="ARBA" id="ARBA00023136"/>
    </source>
</evidence>
<keyword evidence="5 6" id="KW-0472">Membrane</keyword>
<feature type="domain" description="EamA" evidence="7">
    <location>
        <begin position="150"/>
        <end position="285"/>
    </location>
</feature>
<evidence type="ECO:0000256" key="3">
    <source>
        <dbReference type="ARBA" id="ARBA00022692"/>
    </source>
</evidence>
<feature type="transmembrane region" description="Helical" evidence="6">
    <location>
        <begin position="7"/>
        <end position="27"/>
    </location>
</feature>
<dbReference type="EMBL" id="BONX01000015">
    <property type="protein sequence ID" value="GIG96036.1"/>
    <property type="molecule type" value="Genomic_DNA"/>
</dbReference>
<evidence type="ECO:0000256" key="6">
    <source>
        <dbReference type="SAM" id="Phobius"/>
    </source>
</evidence>
<dbReference type="InterPro" id="IPR050638">
    <property type="entry name" value="AA-Vitamin_Transporters"/>
</dbReference>
<dbReference type="InterPro" id="IPR000620">
    <property type="entry name" value="EamA_dom"/>
</dbReference>
<dbReference type="Proteomes" id="UP000621500">
    <property type="component" value="Unassembled WGS sequence"/>
</dbReference>
<proteinExistence type="inferred from homology"/>
<evidence type="ECO:0000256" key="1">
    <source>
        <dbReference type="ARBA" id="ARBA00004141"/>
    </source>
</evidence>
<protein>
    <submittedName>
        <fullName evidence="8">Multidrug transporter</fullName>
    </submittedName>
</protein>
<feature type="transmembrane region" description="Helical" evidence="6">
    <location>
        <begin position="213"/>
        <end position="231"/>
    </location>
</feature>
<evidence type="ECO:0000313" key="8">
    <source>
        <dbReference type="EMBL" id="GIG96036.1"/>
    </source>
</evidence>
<evidence type="ECO:0000259" key="7">
    <source>
        <dbReference type="Pfam" id="PF00892"/>
    </source>
</evidence>
<feature type="transmembrane region" description="Helical" evidence="6">
    <location>
        <begin position="243"/>
        <end position="261"/>
    </location>
</feature>
<dbReference type="Pfam" id="PF00892">
    <property type="entry name" value="EamA"/>
    <property type="match status" value="2"/>
</dbReference>
<dbReference type="RefSeq" id="WP_203857614.1">
    <property type="nucleotide sequence ID" value="NZ_BAAAZQ010000004.1"/>
</dbReference>
<feature type="transmembrane region" description="Helical" evidence="6">
    <location>
        <begin position="267"/>
        <end position="285"/>
    </location>
</feature>
<feature type="transmembrane region" description="Helical" evidence="6">
    <location>
        <begin position="33"/>
        <end position="52"/>
    </location>
</feature>
<feature type="transmembrane region" description="Helical" evidence="6">
    <location>
        <begin position="94"/>
        <end position="112"/>
    </location>
</feature>
<evidence type="ECO:0000256" key="2">
    <source>
        <dbReference type="ARBA" id="ARBA00007362"/>
    </source>
</evidence>